<keyword evidence="6" id="KW-1185">Reference proteome</keyword>
<feature type="coiled-coil region" evidence="2">
    <location>
        <begin position="347"/>
        <end position="384"/>
    </location>
</feature>
<reference evidence="5" key="1">
    <citation type="submission" date="2014-09" db="EMBL/GenBank/DDBJ databases">
        <title>Genome sequence of the luminous mushroom Mycena chlorophos for searching fungal bioluminescence genes.</title>
        <authorList>
            <person name="Tanaka Y."/>
            <person name="Kasuga D."/>
            <person name="Oba Y."/>
            <person name="Hase S."/>
            <person name="Sato K."/>
            <person name="Oba Y."/>
            <person name="Sakakibara Y."/>
        </authorList>
    </citation>
    <scope>NUCLEOTIDE SEQUENCE</scope>
</reference>
<dbReference type="Proteomes" id="UP000815677">
    <property type="component" value="Unassembled WGS sequence"/>
</dbReference>
<dbReference type="Gene3D" id="1.25.40.120">
    <property type="entry name" value="Protein prenylyltransferase"/>
    <property type="match status" value="1"/>
</dbReference>
<dbReference type="InterPro" id="IPR011990">
    <property type="entry name" value="TPR-like_helical_dom_sf"/>
</dbReference>
<feature type="region of interest" description="Disordered" evidence="3">
    <location>
        <begin position="1206"/>
        <end position="1233"/>
    </location>
</feature>
<evidence type="ECO:0000256" key="2">
    <source>
        <dbReference type="SAM" id="Coils"/>
    </source>
</evidence>
<keyword evidence="4" id="KW-1133">Transmembrane helix</keyword>
<feature type="compositionally biased region" description="Basic and acidic residues" evidence="3">
    <location>
        <begin position="1148"/>
        <end position="1172"/>
    </location>
</feature>
<protein>
    <submittedName>
        <fullName evidence="5">Ubiquitin-protein ligase</fullName>
    </submittedName>
</protein>
<dbReference type="Gene3D" id="1.25.40.10">
    <property type="entry name" value="Tetratricopeptide repeat domain"/>
    <property type="match status" value="3"/>
</dbReference>
<dbReference type="PROSITE" id="PS51147">
    <property type="entry name" value="PFTA"/>
    <property type="match status" value="1"/>
</dbReference>
<evidence type="ECO:0000256" key="4">
    <source>
        <dbReference type="SAM" id="Phobius"/>
    </source>
</evidence>
<organism evidence="5 6">
    <name type="scientific">Mycena chlorophos</name>
    <name type="common">Agaric fungus</name>
    <name type="synonym">Agaricus chlorophos</name>
    <dbReference type="NCBI Taxonomy" id="658473"/>
    <lineage>
        <taxon>Eukaryota</taxon>
        <taxon>Fungi</taxon>
        <taxon>Dikarya</taxon>
        <taxon>Basidiomycota</taxon>
        <taxon>Agaricomycotina</taxon>
        <taxon>Agaricomycetes</taxon>
        <taxon>Agaricomycetidae</taxon>
        <taxon>Agaricales</taxon>
        <taxon>Marasmiineae</taxon>
        <taxon>Mycenaceae</taxon>
        <taxon>Mycena</taxon>
    </lineage>
</organism>
<gene>
    <name evidence="5" type="ORF">MCHLO_14332</name>
</gene>
<name>A0ABQ0M3A1_MYCCL</name>
<feature type="transmembrane region" description="Helical" evidence="4">
    <location>
        <begin position="1178"/>
        <end position="1197"/>
    </location>
</feature>
<keyword evidence="4" id="KW-0812">Transmembrane</keyword>
<dbReference type="PANTHER" id="PTHR11102:SF147">
    <property type="entry name" value="SEL1L ADAPTOR SUBUNIT OF ERAD E3 UBIQUITIN LIGASE"/>
    <property type="match status" value="1"/>
</dbReference>
<dbReference type="Pfam" id="PF01239">
    <property type="entry name" value="PPTA"/>
    <property type="match status" value="1"/>
</dbReference>
<dbReference type="PANTHER" id="PTHR11102">
    <property type="entry name" value="SEL-1-LIKE PROTEIN"/>
    <property type="match status" value="1"/>
</dbReference>
<dbReference type="SUPFAM" id="SSF48439">
    <property type="entry name" value="Protein prenylyltransferase"/>
    <property type="match status" value="1"/>
</dbReference>
<keyword evidence="5" id="KW-0436">Ligase</keyword>
<dbReference type="InterPro" id="IPR002088">
    <property type="entry name" value="Prenyl_trans_a"/>
</dbReference>
<dbReference type="EMBL" id="DF849506">
    <property type="protein sequence ID" value="GAT57828.1"/>
    <property type="molecule type" value="Genomic_DNA"/>
</dbReference>
<proteinExistence type="inferred from homology"/>
<dbReference type="SMART" id="SM00671">
    <property type="entry name" value="SEL1"/>
    <property type="match status" value="8"/>
</dbReference>
<dbReference type="SUPFAM" id="SSF81901">
    <property type="entry name" value="HCP-like"/>
    <property type="match status" value="3"/>
</dbReference>
<evidence type="ECO:0000313" key="5">
    <source>
        <dbReference type="EMBL" id="GAT57828.1"/>
    </source>
</evidence>
<feature type="region of interest" description="Disordered" evidence="3">
    <location>
        <begin position="1084"/>
        <end position="1172"/>
    </location>
</feature>
<keyword evidence="2" id="KW-0175">Coiled coil</keyword>
<comment type="similarity">
    <text evidence="1">Belongs to the sel-1 family.</text>
</comment>
<feature type="compositionally biased region" description="Basic and acidic residues" evidence="3">
    <location>
        <begin position="1224"/>
        <end position="1233"/>
    </location>
</feature>
<evidence type="ECO:0000256" key="3">
    <source>
        <dbReference type="SAM" id="MobiDB-lite"/>
    </source>
</evidence>
<evidence type="ECO:0000313" key="6">
    <source>
        <dbReference type="Proteomes" id="UP000815677"/>
    </source>
</evidence>
<dbReference type="Pfam" id="PF08238">
    <property type="entry name" value="Sel1"/>
    <property type="match status" value="7"/>
</dbReference>
<evidence type="ECO:0000256" key="1">
    <source>
        <dbReference type="ARBA" id="ARBA00038101"/>
    </source>
</evidence>
<accession>A0ABQ0M3A1</accession>
<keyword evidence="4" id="KW-0472">Membrane</keyword>
<sequence>MTTADLVRTLGDLLTQPSIVSIEIVPGSGESWTVPTPEPYILVDGNLGVFQKSLYRLYPTALSLLRGESASQASSAILLVNPAHQTALNTRKRLIKSEALSAEAELRFYEHLMPSSRPAAKESISWAHRRWLLQHLSATIPPNRFETEFKLIARCCELYPRNYYAWTHHSFLVQYLCTALSESHGPASSAYESVLVGQAHALRYWIETHVSDFSAMHHYCELLSCLQALPMQFAELSEPSTHLSHVLGLVALYPDHESLWVYLRAITNLFPDCLPSALSSVSAMEGEGKARFVQWAGRSAYRCGVCTPYMAKHRSRSTVWIVLGLLVFVALSGAQKQPASPPDAQAVAAVDAENNAVNAELDQAAEATRAYKQALNTLSTLTANPPLHTYGSSTYPTHASKSLFSAFFPNLQAQGPLASAMRILLKLQRQFAGGLLPAGERESRWKREEAKGKAVKVIDLLQHSAELGNTDALYTLAQISLFPPTNHFPSDPKLAFDSFSAHASITGNASSQAYIAFFHSTGYQKVVPTDQARAQLYYTFAANGGDKGAQMSLAYRYWSGIGTLEDCGRALDWYERAAEKAMETFIAGPPGGRTLPQTPTRLSDLVGGVYGPGASVASTGLNAQKAAIRAGLSRASGETWEDILDYYLFNADRREIEFAYRLGKIFYQGSIYTSRGGIASGSEGVGAVPRDFERARHYFLLIARLVWSRDPPNPLQYTPTQIKDENLPIVYASSSAAYLGRMYLRGEGVKADPALAKMWFERGSVHGDRECQNGLGIIWRDGLLPGYKADIKKAITYFTAAANQELAEAQINLAKYHFVRGELPQAAQLFDTAVIYGSPFEAYYYLGQIHSVQYDTRVVPASMASGSCSMAVSFYKIVAERGVWGEDLLREAEISWMTDTERGREMAMLKWWIAAERGSEIAQNNLAHILDQDRSILRLTRFSPNEPSNDTARLALTQWTRAAAQRNIDALVKVGDYYYHGLGVADDEVGRFEKAVKYYQAAADTQQSALAMWNLGWMYENGIGVPQDFHLAKRHYDMALETNAEASFPVYLSLMKLYARSIWHTLTGGDGGLNLWQWDEEAELQSPPRTEMRSIDTASQDPSDDPVFEQERYHDDDDGPWYIGKAREDFRRKKAQTPGEDEDPIQWARDRRNAEQDRETEFGADDYQFRGDGEADDFSDTVLLMLLCLAVSVLIYVRTRIVDRMRREQQPQQGEGNNPAPPGLEREDWAVVR</sequence>
<dbReference type="GO" id="GO:0016874">
    <property type="term" value="F:ligase activity"/>
    <property type="evidence" value="ECO:0007669"/>
    <property type="project" value="UniProtKB-KW"/>
</dbReference>
<dbReference type="InterPro" id="IPR050767">
    <property type="entry name" value="Sel1_AlgK"/>
</dbReference>
<dbReference type="InterPro" id="IPR006597">
    <property type="entry name" value="Sel1-like"/>
</dbReference>